<dbReference type="AlphaFoldDB" id="A0A9P4X9I5"/>
<dbReference type="EMBL" id="QLNT01000019">
    <property type="protein sequence ID" value="KAF3063410.1"/>
    <property type="molecule type" value="Genomic_DNA"/>
</dbReference>
<keyword evidence="2" id="KW-1185">Reference proteome</keyword>
<dbReference type="Proteomes" id="UP000801864">
    <property type="component" value="Unassembled WGS sequence"/>
</dbReference>
<sequence length="212" mass="24463">MTKEDQDEYLNLIESSSYEKSGLSVFLLSHHPLYEKLMTEPTWAKFVFLSALYPNILDTSGQQIAFHKAMLSAFGSLQVDDLTENYRSYHDEPDRQETQESQQSMEKDGERCWAIRDGNISMSQQEMPVANQENEQISISAFENVLRDREIAVEARETAVAARESAVDRREAAIVTLEPIIRDARDQVRDGADYIFDVWEFQEAGEWPNVWE</sequence>
<proteinExistence type="predicted"/>
<gene>
    <name evidence="1" type="ORF">CFAM422_009950</name>
</gene>
<protein>
    <submittedName>
        <fullName evidence="1">Uncharacterized protein</fullName>
    </submittedName>
</protein>
<evidence type="ECO:0000313" key="1">
    <source>
        <dbReference type="EMBL" id="KAF3063410.1"/>
    </source>
</evidence>
<accession>A0A9P4X9I5</accession>
<reference evidence="1 2" key="1">
    <citation type="submission" date="2018-06" db="EMBL/GenBank/DDBJ databases">
        <title>Genome analysis of cellulolytic fungus Trichoderma lentiforme CFAM-422.</title>
        <authorList>
            <person name="Steindorff A.S."/>
            <person name="Formighieri E.F."/>
            <person name="Midorikawa G.E.O."/>
            <person name="Tamietti M.S."/>
            <person name="Ramos E.Z."/>
            <person name="Silva A.S."/>
            <person name="Bon E.P.S."/>
            <person name="Mendes T.D."/>
            <person name="Damaso M.C.T."/>
            <person name="Favaro L.C.L."/>
        </authorList>
    </citation>
    <scope>NUCLEOTIDE SEQUENCE [LARGE SCALE GENOMIC DNA]</scope>
    <source>
        <strain evidence="1 2">CFAM-422</strain>
    </source>
</reference>
<organism evidence="1 2">
    <name type="scientific">Trichoderma lentiforme</name>
    <dbReference type="NCBI Taxonomy" id="1567552"/>
    <lineage>
        <taxon>Eukaryota</taxon>
        <taxon>Fungi</taxon>
        <taxon>Dikarya</taxon>
        <taxon>Ascomycota</taxon>
        <taxon>Pezizomycotina</taxon>
        <taxon>Sordariomycetes</taxon>
        <taxon>Hypocreomycetidae</taxon>
        <taxon>Hypocreales</taxon>
        <taxon>Hypocreaceae</taxon>
        <taxon>Trichoderma</taxon>
    </lineage>
</organism>
<name>A0A9P4X9I5_9HYPO</name>
<evidence type="ECO:0000313" key="2">
    <source>
        <dbReference type="Proteomes" id="UP000801864"/>
    </source>
</evidence>
<comment type="caution">
    <text evidence="1">The sequence shown here is derived from an EMBL/GenBank/DDBJ whole genome shotgun (WGS) entry which is preliminary data.</text>
</comment>